<name>A0ABU7JX23_9NOCA</name>
<gene>
    <name evidence="1" type="ORF">Q8814_18430</name>
</gene>
<proteinExistence type="predicted"/>
<organism evidence="1 2">
    <name type="scientific">Rhodococcus chondri</name>
    <dbReference type="NCBI Taxonomy" id="3065941"/>
    <lineage>
        <taxon>Bacteria</taxon>
        <taxon>Bacillati</taxon>
        <taxon>Actinomycetota</taxon>
        <taxon>Actinomycetes</taxon>
        <taxon>Mycobacteriales</taxon>
        <taxon>Nocardiaceae</taxon>
        <taxon>Rhodococcus</taxon>
    </lineage>
</organism>
<keyword evidence="2" id="KW-1185">Reference proteome</keyword>
<reference evidence="1 2" key="1">
    <citation type="submission" date="2023-08" db="EMBL/GenBank/DDBJ databases">
        <authorList>
            <person name="Girao M."/>
            <person name="Carvalho M.F."/>
        </authorList>
    </citation>
    <scope>NUCLEOTIDE SEQUENCE [LARGE SCALE GENOMIC DNA]</scope>
    <source>
        <strain evidence="1 2">CC-R104</strain>
    </source>
</reference>
<dbReference type="Proteomes" id="UP001331936">
    <property type="component" value="Unassembled WGS sequence"/>
</dbReference>
<protein>
    <submittedName>
        <fullName evidence="1">Uncharacterized protein</fullName>
    </submittedName>
</protein>
<dbReference type="RefSeq" id="WP_330153441.1">
    <property type="nucleotide sequence ID" value="NZ_JAUZMZ010000118.1"/>
</dbReference>
<comment type="caution">
    <text evidence="1">The sequence shown here is derived from an EMBL/GenBank/DDBJ whole genome shotgun (WGS) entry which is preliminary data.</text>
</comment>
<sequence>MTPPVVPTPHRRCAGPVLSYPGRGRGDDLVRSRSRCPGIGHSERIDVPFGRDSHGAAVRWSLSAGRNLLVHQRAERLSPDLPLTLMATTALAGCTHELFVADPCGRYDWLGGLDRPGRAHGARTPDAIARMLTTLASAAPGPRRLLLVADLTQTVAALDEAGGRLLTELATTARTRNLTVVASTPDRTARWFPRGLIAAFDDVVERGASTVVHRGRAVWTDVGRTQSNATG</sequence>
<dbReference type="EMBL" id="JAUZMZ010000118">
    <property type="protein sequence ID" value="MEE2034064.1"/>
    <property type="molecule type" value="Genomic_DNA"/>
</dbReference>
<evidence type="ECO:0000313" key="1">
    <source>
        <dbReference type="EMBL" id="MEE2034064.1"/>
    </source>
</evidence>
<accession>A0ABU7JX23</accession>
<evidence type="ECO:0000313" key="2">
    <source>
        <dbReference type="Proteomes" id="UP001331936"/>
    </source>
</evidence>